<dbReference type="Proteomes" id="UP000887580">
    <property type="component" value="Unplaced"/>
</dbReference>
<sequence>MAIDNRKMLEEILKIGDSVINVYQNIKEKSKKSLESKVNTDLDKHDLRALRMYYEKMNPSELQPGPKKMITLFSAHALKLKIYFRKLGTAKRDFLNSYIQRRKATIEKNKNITKSFEERYERLSVRHAILAAQYNTQHSILKHHKEKFAALRSLQKKIDEIQKHFCEKMGILNKMAKDLENSQMQVKKCEELLFRLNKDQEEVAKNGKQKLKEENAKRQQMKEKVESLKLELYKYDVELKKTLAVESSTPSLSLVKAKAQSINLQLLETKRSVAIEKLDHIDLLLEKDERYLKAELPQKIYECIVQRFKKNLLMQRAIQNILKCIDDEMDSVQHGYPMDFSRINIPTIFVDEFGEI</sequence>
<evidence type="ECO:0000313" key="2">
    <source>
        <dbReference type="WBParaSite" id="PS1159_v2.g8950.t1"/>
    </source>
</evidence>
<reference evidence="2" key="1">
    <citation type="submission" date="2022-11" db="UniProtKB">
        <authorList>
            <consortium name="WormBaseParasite"/>
        </authorList>
    </citation>
    <scope>IDENTIFICATION</scope>
</reference>
<proteinExistence type="predicted"/>
<protein>
    <submittedName>
        <fullName evidence="2">Uncharacterized protein</fullName>
    </submittedName>
</protein>
<organism evidence="1 2">
    <name type="scientific">Panagrolaimus sp. PS1159</name>
    <dbReference type="NCBI Taxonomy" id="55785"/>
    <lineage>
        <taxon>Eukaryota</taxon>
        <taxon>Metazoa</taxon>
        <taxon>Ecdysozoa</taxon>
        <taxon>Nematoda</taxon>
        <taxon>Chromadorea</taxon>
        <taxon>Rhabditida</taxon>
        <taxon>Tylenchina</taxon>
        <taxon>Panagrolaimomorpha</taxon>
        <taxon>Panagrolaimoidea</taxon>
        <taxon>Panagrolaimidae</taxon>
        <taxon>Panagrolaimus</taxon>
    </lineage>
</organism>
<accession>A0AC35GV63</accession>
<dbReference type="WBParaSite" id="PS1159_v2.g8950.t1">
    <property type="protein sequence ID" value="PS1159_v2.g8950.t1"/>
    <property type="gene ID" value="PS1159_v2.g8950"/>
</dbReference>
<name>A0AC35GV63_9BILA</name>
<evidence type="ECO:0000313" key="1">
    <source>
        <dbReference type="Proteomes" id="UP000887580"/>
    </source>
</evidence>